<protein>
    <recommendedName>
        <fullName evidence="7">PXA domain-containing protein</fullName>
    </recommendedName>
</protein>
<evidence type="ECO:0000256" key="1">
    <source>
        <dbReference type="ARBA" id="ARBA00010883"/>
    </source>
</evidence>
<dbReference type="SUPFAM" id="SSF48097">
    <property type="entry name" value="Regulator of G-protein signaling, RGS"/>
    <property type="match status" value="1"/>
</dbReference>
<gene>
    <name evidence="5" type="ORF">L596_001939</name>
</gene>
<dbReference type="InterPro" id="IPR044926">
    <property type="entry name" value="RGS_subdomain_2"/>
</dbReference>
<accession>A0A4U8UMP0</accession>
<dbReference type="SMART" id="SM00312">
    <property type="entry name" value="PX"/>
    <property type="match status" value="1"/>
</dbReference>
<evidence type="ECO:0000259" key="2">
    <source>
        <dbReference type="PROSITE" id="PS50132"/>
    </source>
</evidence>
<organism evidence="5 6">
    <name type="scientific">Steinernema carpocapsae</name>
    <name type="common">Entomopathogenic nematode</name>
    <dbReference type="NCBI Taxonomy" id="34508"/>
    <lineage>
        <taxon>Eukaryota</taxon>
        <taxon>Metazoa</taxon>
        <taxon>Ecdysozoa</taxon>
        <taxon>Nematoda</taxon>
        <taxon>Chromadorea</taxon>
        <taxon>Rhabditida</taxon>
        <taxon>Tylenchina</taxon>
        <taxon>Panagrolaimomorpha</taxon>
        <taxon>Strongyloidoidea</taxon>
        <taxon>Steinernematidae</taxon>
        <taxon>Steinernema</taxon>
    </lineage>
</organism>
<dbReference type="EMBL" id="AZBU02000001">
    <property type="protein sequence ID" value="TMS34314.1"/>
    <property type="molecule type" value="Genomic_DNA"/>
</dbReference>
<name>A0A4U8UMP0_STECR</name>
<dbReference type="STRING" id="34508.A0A4U8UMP0"/>
<dbReference type="PANTHER" id="PTHR22775:SF44">
    <property type="entry name" value="SORTING NEXIN-14"/>
    <property type="match status" value="1"/>
</dbReference>
<dbReference type="Pfam" id="PF00615">
    <property type="entry name" value="RGS"/>
    <property type="match status" value="1"/>
</dbReference>
<feature type="domain" description="PXA" evidence="4">
    <location>
        <begin position="100"/>
        <end position="302"/>
    </location>
</feature>
<dbReference type="PROSITE" id="PS50195">
    <property type="entry name" value="PX"/>
    <property type="match status" value="1"/>
</dbReference>
<evidence type="ECO:0000259" key="4">
    <source>
        <dbReference type="PROSITE" id="PS51207"/>
    </source>
</evidence>
<sequence>MDQKSYVTTIYFGGAAAALLGFFYVAGFSLFTALFCIFAVFAGGVVSSLFFHDAADEPNTICVLLDSFLRNRLKRNTNRPSLVEQTNGVGKLPWDGLKLPEPVNVAVEELIEQMLDNFVNSWYKTEISNDHAFLNEIRYQIRYASSILFKRIHEVDLSDAILNEIVPIAVVHAERILRIENGLDKHTLPPLMVETKILESYPDVHCIMTSRQTECDYLRSLADFLVGQIIDESRVAGRSLDEESPVHNITLPSLRNKRWPSQSCRHFLRELLVYSFFMPVLDLLADPDTINNLLVLLFDPEPMGDYPVSKSKTVPFLSGLTKAAVDDTPESLIQLKLSEIVRDHRHLQMFSMYLKDSKGPTNVLKFLLQADDVHQRMQPMGNGSGIDPLVKKELRADISTMYDNFAEPSSPEYVKLPEDLLEEFQSSLESGDLICLDRIIEKTYKLLYHKLQFDYVVTFCQSECYLGYLCGSPPEAIEELIQPSVSDKTAAGRRQAFGSSSQSSFSSFSQFRSRLWNIIIPQSMDGSSLDEGGSDISSGYYSAKGIEVGDEAACVVGSLAPNISAVRYPASSPENFTVPAIDITMADDAPDDGFMETEVQNHDPNKPQSGELICEKTRDMSRWRVQIPRIEPRRDNNGRTGFVYIISVERSDIDYQSPHRKWEVVRRYNEFYILESKLLEFHGDLIKSDNLPAKRTLRTKSREFVESLRLQFERYLQLLTQQSVLKRSDLLAVFLSGEEEISNNAVFSMSNTWKVVKKMPGKFSREKGQHMKPFLLHMMAVVLAPADIQKASDFGINGKIEAKSESSSMSSISFEQGANTPKQILLNSIYGNNCPSVCVKSTLFDYIPWTRSICQSLLFLIQRCFEVSSSVTCLLVTILGFFGSLDKVIVNLLTAVLGYSLSDSNVVQLVHLLQTALFSPEDSSSTEQEKVLRAELAQRRTVEYLQDQLPSTFVHGIGKKKFRASVRNLFSTLQHPRLNKQLSYVLLDMLVRKLFPEFRSSIS</sequence>
<dbReference type="Gene3D" id="3.30.1520.10">
    <property type="entry name" value="Phox-like domain"/>
    <property type="match status" value="1"/>
</dbReference>
<dbReference type="Proteomes" id="UP000298663">
    <property type="component" value="Unassembled WGS sequence"/>
</dbReference>
<dbReference type="Pfam" id="PF00787">
    <property type="entry name" value="PX"/>
    <property type="match status" value="1"/>
</dbReference>
<dbReference type="AlphaFoldDB" id="A0A4U8UMP0"/>
<dbReference type="InterPro" id="IPR013937">
    <property type="entry name" value="Sorting_nexin_C"/>
</dbReference>
<dbReference type="InterPro" id="IPR016137">
    <property type="entry name" value="RGS"/>
</dbReference>
<dbReference type="PANTHER" id="PTHR22775">
    <property type="entry name" value="SORTING NEXIN"/>
    <property type="match status" value="1"/>
</dbReference>
<dbReference type="InterPro" id="IPR036871">
    <property type="entry name" value="PX_dom_sf"/>
</dbReference>
<dbReference type="SMART" id="SM00313">
    <property type="entry name" value="PXA"/>
    <property type="match status" value="1"/>
</dbReference>
<dbReference type="Pfam" id="PF08628">
    <property type="entry name" value="Nexin_C"/>
    <property type="match status" value="1"/>
</dbReference>
<dbReference type="SUPFAM" id="SSF64268">
    <property type="entry name" value="PX domain"/>
    <property type="match status" value="1"/>
</dbReference>
<feature type="domain" description="PX" evidence="3">
    <location>
        <begin position="622"/>
        <end position="741"/>
    </location>
</feature>
<dbReference type="OrthoDB" id="5957963at2759"/>
<dbReference type="PROSITE" id="PS51207">
    <property type="entry name" value="PXA"/>
    <property type="match status" value="1"/>
</dbReference>
<keyword evidence="6" id="KW-1185">Reference proteome</keyword>
<evidence type="ECO:0008006" key="7">
    <source>
        <dbReference type="Google" id="ProtNLM"/>
    </source>
</evidence>
<dbReference type="InterPro" id="IPR003114">
    <property type="entry name" value="Phox_assoc"/>
</dbReference>
<dbReference type="InterPro" id="IPR036305">
    <property type="entry name" value="RGS_sf"/>
</dbReference>
<dbReference type="GO" id="GO:0035091">
    <property type="term" value="F:phosphatidylinositol binding"/>
    <property type="evidence" value="ECO:0007669"/>
    <property type="project" value="InterPro"/>
</dbReference>
<comment type="caution">
    <text evidence="5">The sequence shown here is derived from an EMBL/GenBank/DDBJ whole genome shotgun (WGS) entry which is preliminary data.</text>
</comment>
<dbReference type="GO" id="GO:0005770">
    <property type="term" value="C:late endosome"/>
    <property type="evidence" value="ECO:0007669"/>
    <property type="project" value="TreeGrafter"/>
</dbReference>
<reference evidence="5 6" key="1">
    <citation type="journal article" date="2015" name="Genome Biol.">
        <title>Comparative genomics of Steinernema reveals deeply conserved gene regulatory networks.</title>
        <authorList>
            <person name="Dillman A.R."/>
            <person name="Macchietto M."/>
            <person name="Porter C.F."/>
            <person name="Rogers A."/>
            <person name="Williams B."/>
            <person name="Antoshechkin I."/>
            <person name="Lee M.M."/>
            <person name="Goodwin Z."/>
            <person name="Lu X."/>
            <person name="Lewis E.E."/>
            <person name="Goodrich-Blair H."/>
            <person name="Stock S.P."/>
            <person name="Adams B.J."/>
            <person name="Sternberg P.W."/>
            <person name="Mortazavi A."/>
        </authorList>
    </citation>
    <scope>NUCLEOTIDE SEQUENCE [LARGE SCALE GENOMIC DNA]</scope>
    <source>
        <strain evidence="5 6">ALL</strain>
    </source>
</reference>
<dbReference type="InterPro" id="IPR001683">
    <property type="entry name" value="PX_dom"/>
</dbReference>
<evidence type="ECO:0000313" key="5">
    <source>
        <dbReference type="EMBL" id="TMS34314.1"/>
    </source>
</evidence>
<dbReference type="Pfam" id="PF02194">
    <property type="entry name" value="PXA"/>
    <property type="match status" value="1"/>
</dbReference>
<evidence type="ECO:0000313" key="6">
    <source>
        <dbReference type="Proteomes" id="UP000298663"/>
    </source>
</evidence>
<dbReference type="PROSITE" id="PS50132">
    <property type="entry name" value="RGS"/>
    <property type="match status" value="1"/>
</dbReference>
<dbReference type="GO" id="GO:0097352">
    <property type="term" value="P:autophagosome maturation"/>
    <property type="evidence" value="ECO:0007669"/>
    <property type="project" value="TreeGrafter"/>
</dbReference>
<dbReference type="Gene3D" id="1.10.167.10">
    <property type="entry name" value="Regulator of G-protein Signalling 4, domain 2"/>
    <property type="match status" value="1"/>
</dbReference>
<proteinExistence type="inferred from homology"/>
<comment type="similarity">
    <text evidence="1">Belongs to the sorting nexin family.</text>
</comment>
<dbReference type="SMART" id="SM00315">
    <property type="entry name" value="RGS"/>
    <property type="match status" value="1"/>
</dbReference>
<feature type="domain" description="RGS" evidence="2">
    <location>
        <begin position="336"/>
        <end position="469"/>
    </location>
</feature>
<reference evidence="5 6" key="2">
    <citation type="journal article" date="2019" name="G3 (Bethesda)">
        <title>Hybrid Assembly of the Genome of the Entomopathogenic Nematode Steinernema carpocapsae Identifies the X-Chromosome.</title>
        <authorList>
            <person name="Serra L."/>
            <person name="Macchietto M."/>
            <person name="Macias-Munoz A."/>
            <person name="McGill C.J."/>
            <person name="Rodriguez I.M."/>
            <person name="Rodriguez B."/>
            <person name="Murad R."/>
            <person name="Mortazavi A."/>
        </authorList>
    </citation>
    <scope>NUCLEOTIDE SEQUENCE [LARGE SCALE GENOMIC DNA]</scope>
    <source>
        <strain evidence="5 6">ALL</strain>
    </source>
</reference>
<evidence type="ECO:0000259" key="3">
    <source>
        <dbReference type="PROSITE" id="PS50195"/>
    </source>
</evidence>